<gene>
    <name evidence="2" type="ORF">BDQ12DRAFT_610208</name>
</gene>
<dbReference type="InterPro" id="IPR003615">
    <property type="entry name" value="HNH_nuc"/>
</dbReference>
<protein>
    <recommendedName>
        <fullName evidence="1">HNH nuclease domain-containing protein</fullName>
    </recommendedName>
</protein>
<evidence type="ECO:0000259" key="1">
    <source>
        <dbReference type="Pfam" id="PF13391"/>
    </source>
</evidence>
<dbReference type="AlphaFoldDB" id="A0A5C3LTJ7"/>
<accession>A0A5C3LTJ7</accession>
<dbReference type="Pfam" id="PF13391">
    <property type="entry name" value="HNH_2"/>
    <property type="match status" value="1"/>
</dbReference>
<name>A0A5C3LTJ7_9AGAR</name>
<proteinExistence type="predicted"/>
<dbReference type="STRING" id="68775.A0A5C3LTJ7"/>
<evidence type="ECO:0000313" key="3">
    <source>
        <dbReference type="Proteomes" id="UP000308652"/>
    </source>
</evidence>
<dbReference type="OrthoDB" id="2104739at2759"/>
<organism evidence="2 3">
    <name type="scientific">Crucibulum laeve</name>
    <dbReference type="NCBI Taxonomy" id="68775"/>
    <lineage>
        <taxon>Eukaryota</taxon>
        <taxon>Fungi</taxon>
        <taxon>Dikarya</taxon>
        <taxon>Basidiomycota</taxon>
        <taxon>Agaricomycotina</taxon>
        <taxon>Agaricomycetes</taxon>
        <taxon>Agaricomycetidae</taxon>
        <taxon>Agaricales</taxon>
        <taxon>Agaricineae</taxon>
        <taxon>Nidulariaceae</taxon>
        <taxon>Crucibulum</taxon>
    </lineage>
</organism>
<evidence type="ECO:0000313" key="2">
    <source>
        <dbReference type="EMBL" id="TFK36250.1"/>
    </source>
</evidence>
<dbReference type="EMBL" id="ML213615">
    <property type="protein sequence ID" value="TFK36250.1"/>
    <property type="molecule type" value="Genomic_DNA"/>
</dbReference>
<dbReference type="Proteomes" id="UP000308652">
    <property type="component" value="Unassembled WGS sequence"/>
</dbReference>
<reference evidence="2 3" key="1">
    <citation type="journal article" date="2019" name="Nat. Ecol. Evol.">
        <title>Megaphylogeny resolves global patterns of mushroom evolution.</title>
        <authorList>
            <person name="Varga T."/>
            <person name="Krizsan K."/>
            <person name="Foldi C."/>
            <person name="Dima B."/>
            <person name="Sanchez-Garcia M."/>
            <person name="Sanchez-Ramirez S."/>
            <person name="Szollosi G.J."/>
            <person name="Szarkandi J.G."/>
            <person name="Papp V."/>
            <person name="Albert L."/>
            <person name="Andreopoulos W."/>
            <person name="Angelini C."/>
            <person name="Antonin V."/>
            <person name="Barry K.W."/>
            <person name="Bougher N.L."/>
            <person name="Buchanan P."/>
            <person name="Buyck B."/>
            <person name="Bense V."/>
            <person name="Catcheside P."/>
            <person name="Chovatia M."/>
            <person name="Cooper J."/>
            <person name="Damon W."/>
            <person name="Desjardin D."/>
            <person name="Finy P."/>
            <person name="Geml J."/>
            <person name="Haridas S."/>
            <person name="Hughes K."/>
            <person name="Justo A."/>
            <person name="Karasinski D."/>
            <person name="Kautmanova I."/>
            <person name="Kiss B."/>
            <person name="Kocsube S."/>
            <person name="Kotiranta H."/>
            <person name="LaButti K.M."/>
            <person name="Lechner B.E."/>
            <person name="Liimatainen K."/>
            <person name="Lipzen A."/>
            <person name="Lukacs Z."/>
            <person name="Mihaltcheva S."/>
            <person name="Morgado L.N."/>
            <person name="Niskanen T."/>
            <person name="Noordeloos M.E."/>
            <person name="Ohm R.A."/>
            <person name="Ortiz-Santana B."/>
            <person name="Ovrebo C."/>
            <person name="Racz N."/>
            <person name="Riley R."/>
            <person name="Savchenko A."/>
            <person name="Shiryaev A."/>
            <person name="Soop K."/>
            <person name="Spirin V."/>
            <person name="Szebenyi C."/>
            <person name="Tomsovsky M."/>
            <person name="Tulloss R.E."/>
            <person name="Uehling J."/>
            <person name="Grigoriev I.V."/>
            <person name="Vagvolgyi C."/>
            <person name="Papp T."/>
            <person name="Martin F.M."/>
            <person name="Miettinen O."/>
            <person name="Hibbett D.S."/>
            <person name="Nagy L.G."/>
        </authorList>
    </citation>
    <scope>NUCLEOTIDE SEQUENCE [LARGE SCALE GENOMIC DNA]</scope>
    <source>
        <strain evidence="2 3">CBS 166.37</strain>
    </source>
</reference>
<feature type="domain" description="HNH nuclease" evidence="1">
    <location>
        <begin position="106"/>
        <end position="211"/>
    </location>
</feature>
<sequence length="312" mass="35337">MRQSLANVRLLGYIMLEWPSQEAVLAIVGTVDACAEDELELEGQAYLDHLLRVFRSNKDPTPNPSGHISQPSFVRKRDVMMYVMEEASQNHQTAKKKALIRDGFCCVITGQYDTHTVETVKELRDDVLAFELRIGVTHCSHIFGESVNANISRPIVDEKKKTYAATVWTIMESFGYTELQQELNGVNIYRLENVMTLSADAHDRFDRLKLWFVETDTPNTYRLDATDEIFLTSYPKTVTFENHSDLDLPLPSCTYLKIHAACARIVHLSGAAEYIDMILREMEDVKVLSEDGTSADVSNYAILSSNPRVSVF</sequence>
<keyword evidence="3" id="KW-1185">Reference proteome</keyword>